<dbReference type="Pfam" id="PF01370">
    <property type="entry name" value="Epimerase"/>
    <property type="match status" value="1"/>
</dbReference>
<dbReference type="EMBL" id="VATY01000005">
    <property type="protein sequence ID" value="TMM53193.1"/>
    <property type="molecule type" value="Genomic_DNA"/>
</dbReference>
<sequence length="319" mass="35747">MQILITGATGLVGSEIVRLCHEQNIGVNYLTTNKNKLISKGNYKGFYWNPDVGEIDLNCFKGVSAIINLAGASISKRWTPKYKKVVLSSRINTLRTLQKGLEQIDDSNISSFVSASAIGIYPNSLSNFYTEDEESVDDSFLGEVVEAWEREIDAFEKFDFKVSKLRVGLVMSADGGALPEMAKPIRYYAGAAFGSGMQWQSWIHITDLARQFLFLIEHQLQGVYNGVGPNPVNNAKLVKEIAKVLDKPLFLPNVPQFAMKAILGEMSYLLFASQRVSSKKIEEEGFVFHFPNVCRAIENIYLQETQENNFEGAQKKEYV</sequence>
<dbReference type="NCBIfam" id="TIGR01777">
    <property type="entry name" value="yfcH"/>
    <property type="match status" value="1"/>
</dbReference>
<comment type="caution">
    <text evidence="4">The sequence shown here is derived from an EMBL/GenBank/DDBJ whole genome shotgun (WGS) entry which is preliminary data.</text>
</comment>
<dbReference type="RefSeq" id="WP_138659653.1">
    <property type="nucleotide sequence ID" value="NZ_VATY01000005.1"/>
</dbReference>
<evidence type="ECO:0000259" key="2">
    <source>
        <dbReference type="Pfam" id="PF01370"/>
    </source>
</evidence>
<dbReference type="InterPro" id="IPR001509">
    <property type="entry name" value="Epimerase_deHydtase"/>
</dbReference>
<dbReference type="InterPro" id="IPR013549">
    <property type="entry name" value="DUF1731"/>
</dbReference>
<proteinExistence type="inferred from homology"/>
<organism evidence="4 5">
    <name type="scientific">Maribacter algarum</name>
    <name type="common">ex Zhang et al. 2020</name>
    <dbReference type="NCBI Taxonomy" id="2578118"/>
    <lineage>
        <taxon>Bacteria</taxon>
        <taxon>Pseudomonadati</taxon>
        <taxon>Bacteroidota</taxon>
        <taxon>Flavobacteriia</taxon>
        <taxon>Flavobacteriales</taxon>
        <taxon>Flavobacteriaceae</taxon>
        <taxon>Maribacter</taxon>
    </lineage>
</organism>
<dbReference type="InterPro" id="IPR010099">
    <property type="entry name" value="SDR39U1"/>
</dbReference>
<comment type="similarity">
    <text evidence="1">Belongs to the NAD(P)-dependent epimerase/dehydratase family. SDR39U1 subfamily.</text>
</comment>
<name>A0A5S3PGD7_9FLAO</name>
<dbReference type="PANTHER" id="PTHR11092">
    <property type="entry name" value="SUGAR NUCLEOTIDE EPIMERASE RELATED"/>
    <property type="match status" value="1"/>
</dbReference>
<evidence type="ECO:0000313" key="5">
    <source>
        <dbReference type="Proteomes" id="UP000310314"/>
    </source>
</evidence>
<dbReference type="PANTHER" id="PTHR11092:SF0">
    <property type="entry name" value="EPIMERASE FAMILY PROTEIN SDR39U1"/>
    <property type="match status" value="1"/>
</dbReference>
<dbReference type="SUPFAM" id="SSF51735">
    <property type="entry name" value="NAD(P)-binding Rossmann-fold domains"/>
    <property type="match status" value="1"/>
</dbReference>
<evidence type="ECO:0000259" key="3">
    <source>
        <dbReference type="Pfam" id="PF08338"/>
    </source>
</evidence>
<feature type="domain" description="NAD-dependent epimerase/dehydratase" evidence="2">
    <location>
        <begin position="3"/>
        <end position="225"/>
    </location>
</feature>
<feature type="domain" description="DUF1731" evidence="3">
    <location>
        <begin position="254"/>
        <end position="300"/>
    </location>
</feature>
<dbReference type="InterPro" id="IPR036291">
    <property type="entry name" value="NAD(P)-bd_dom_sf"/>
</dbReference>
<evidence type="ECO:0000313" key="4">
    <source>
        <dbReference type="EMBL" id="TMM53193.1"/>
    </source>
</evidence>
<dbReference type="OrthoDB" id="9801773at2"/>
<gene>
    <name evidence="4" type="ORF">FEE95_19185</name>
</gene>
<evidence type="ECO:0000256" key="1">
    <source>
        <dbReference type="ARBA" id="ARBA00009353"/>
    </source>
</evidence>
<reference evidence="4 5" key="1">
    <citation type="submission" date="2019-05" db="EMBL/GenBank/DDBJ databases">
        <authorList>
            <person name="Zhang J.-Y."/>
            <person name="Feg X."/>
            <person name="Du Z.-J."/>
        </authorList>
    </citation>
    <scope>NUCLEOTIDE SEQUENCE [LARGE SCALE GENOMIC DNA]</scope>
    <source>
        <strain evidence="4 5">RZ26</strain>
    </source>
</reference>
<dbReference type="Proteomes" id="UP000310314">
    <property type="component" value="Unassembled WGS sequence"/>
</dbReference>
<dbReference type="AlphaFoldDB" id="A0A5S3PGD7"/>
<dbReference type="Gene3D" id="3.40.50.720">
    <property type="entry name" value="NAD(P)-binding Rossmann-like Domain"/>
    <property type="match status" value="1"/>
</dbReference>
<keyword evidence="5" id="KW-1185">Reference proteome</keyword>
<dbReference type="Pfam" id="PF08338">
    <property type="entry name" value="DUF1731"/>
    <property type="match status" value="1"/>
</dbReference>
<accession>A0A5S3PGD7</accession>
<protein>
    <submittedName>
        <fullName evidence="4">TIGR01777 family protein</fullName>
    </submittedName>
</protein>